<evidence type="ECO:0000256" key="6">
    <source>
        <dbReference type="RuleBase" id="RU363045"/>
    </source>
</evidence>
<dbReference type="InterPro" id="IPR002838">
    <property type="entry name" value="AIM24"/>
</dbReference>
<comment type="subcellular location">
    <subcellularLocation>
        <location evidence="1 6">Mitochondrion</location>
    </subcellularLocation>
</comment>
<evidence type="ECO:0000256" key="4">
    <source>
        <dbReference type="ARBA" id="ARBA00022946"/>
    </source>
</evidence>
<dbReference type="Pfam" id="PF01987">
    <property type="entry name" value="AIM24"/>
    <property type="match status" value="1"/>
</dbReference>
<proteinExistence type="inferred from homology"/>
<evidence type="ECO:0000256" key="3">
    <source>
        <dbReference type="ARBA" id="ARBA00013287"/>
    </source>
</evidence>
<comment type="caution">
    <text evidence="7">The sequence shown here is derived from an EMBL/GenBank/DDBJ whole genome shotgun (WGS) entry which is preliminary data.</text>
</comment>
<accession>A0A367XQF4</accession>
<evidence type="ECO:0000256" key="1">
    <source>
        <dbReference type="ARBA" id="ARBA00004173"/>
    </source>
</evidence>
<evidence type="ECO:0000256" key="2">
    <source>
        <dbReference type="ARBA" id="ARBA00009322"/>
    </source>
</evidence>
<dbReference type="PANTHER" id="PTHR36959">
    <property type="entry name" value="ALTERED INHERITANCE OF MITOCHONDRIA PROTEIN 24, MITOCHONDRIAL"/>
    <property type="match status" value="1"/>
</dbReference>
<comment type="similarity">
    <text evidence="2 6">Belongs to the AIM24 family.</text>
</comment>
<dbReference type="OrthoDB" id="5295771at2759"/>
<keyword evidence="8" id="KW-1185">Reference proteome</keyword>
<evidence type="ECO:0000313" key="8">
    <source>
        <dbReference type="Proteomes" id="UP000253472"/>
    </source>
</evidence>
<dbReference type="EMBL" id="QLNQ01000030">
    <property type="protein sequence ID" value="RCK55450.1"/>
    <property type="molecule type" value="Genomic_DNA"/>
</dbReference>
<reference evidence="7 8" key="1">
    <citation type="submission" date="2018-06" db="EMBL/GenBank/DDBJ databases">
        <title>Whole genome sequencing of Candida tropicalis (genome annotated by CSBL at Korea University).</title>
        <authorList>
            <person name="Ahn J."/>
        </authorList>
    </citation>
    <scope>NUCLEOTIDE SEQUENCE [LARGE SCALE GENOMIC DNA]</scope>
    <source>
        <strain evidence="7 8">ATCC 20962</strain>
    </source>
</reference>
<dbReference type="InterPro" id="IPR036983">
    <property type="entry name" value="AIM24_sf"/>
</dbReference>
<keyword evidence="4" id="KW-0809">Transit peptide</keyword>
<dbReference type="Gene3D" id="3.60.160.10">
    <property type="entry name" value="Mitochondrial biogenesis AIM24"/>
    <property type="match status" value="1"/>
</dbReference>
<protein>
    <recommendedName>
        <fullName evidence="3 6">Altered inheritance of mitochondria protein 24, mitochondrial</fullName>
    </recommendedName>
</protein>
<gene>
    <name evidence="7" type="primary">AIM24_1</name>
    <name evidence="7" type="ORF">Cantr_04716</name>
</gene>
<evidence type="ECO:0000256" key="5">
    <source>
        <dbReference type="ARBA" id="ARBA00023128"/>
    </source>
</evidence>
<organism evidence="7 8">
    <name type="scientific">Candida viswanathii</name>
    <dbReference type="NCBI Taxonomy" id="5486"/>
    <lineage>
        <taxon>Eukaryota</taxon>
        <taxon>Fungi</taxon>
        <taxon>Dikarya</taxon>
        <taxon>Ascomycota</taxon>
        <taxon>Saccharomycotina</taxon>
        <taxon>Pichiomycetes</taxon>
        <taxon>Debaryomycetaceae</taxon>
        <taxon>Candida/Lodderomyces clade</taxon>
        <taxon>Candida</taxon>
    </lineage>
</organism>
<dbReference type="GO" id="GO:0005743">
    <property type="term" value="C:mitochondrial inner membrane"/>
    <property type="evidence" value="ECO:0007669"/>
    <property type="project" value="TreeGrafter"/>
</dbReference>
<sequence length="427" mass="47173">MISTKITRPCISLHQLSITRHISINQHPSTAPPATSSTDELTKTTTIPANIQEAKELASYRALETPEFTTLGTPPSVISINSPPSVPVYLRRGSLLSIYGIQEISSLDSVRSNLEFPLFWKRLAYGGFVSGYQKLISTTPFSVLVSSLSRASVGKATPKLFVNLVLDGGADWAVLNKDAIQVYAGNSLNLGLFRLPRYVSKRLARKLRIPGRSLTGLFSWSKIGYTLITGRGNVGLVGNGNVYSLNLNEDEEVLINKNNLLAITVNGPYDLQNCVIKYQFPVKETTSTTPAAKQVIEKPKLLEPNAWGQIVYRANQVSTWVKNAVKFIQKYTIGARETSYNYLVGNQEFIKIVGPRNLLLQSNVQSAYIPPIRRSSKTIEDSGAEVPATSDKKSRDYLNYVTIEPGKGAVFKSTPDFKEKVKEIERN</sequence>
<name>A0A367XQF4_9ASCO</name>
<keyword evidence="5 6" id="KW-0496">Mitochondrion</keyword>
<dbReference type="AlphaFoldDB" id="A0A367XQF4"/>
<evidence type="ECO:0000313" key="7">
    <source>
        <dbReference type="EMBL" id="RCK55450.1"/>
    </source>
</evidence>
<dbReference type="Proteomes" id="UP000253472">
    <property type="component" value="Unassembled WGS sequence"/>
</dbReference>
<dbReference type="GO" id="GO:0007007">
    <property type="term" value="P:inner mitochondrial membrane organization"/>
    <property type="evidence" value="ECO:0007669"/>
    <property type="project" value="TreeGrafter"/>
</dbReference>
<dbReference type="PANTHER" id="PTHR36959:SF2">
    <property type="entry name" value="ALTERED INHERITANCE OF MITOCHONDRIA PROTEIN 24, MITOCHONDRIAL"/>
    <property type="match status" value="1"/>
</dbReference>